<dbReference type="Proteomes" id="UP000465302">
    <property type="component" value="Unassembled WGS sequence"/>
</dbReference>
<dbReference type="EMBL" id="PDCP01000085">
    <property type="protein sequence ID" value="PEG33934.1"/>
    <property type="molecule type" value="Genomic_DNA"/>
</dbReference>
<proteinExistence type="predicted"/>
<dbReference type="GO" id="GO:0018580">
    <property type="term" value="F:nitronate monooxygenase activity"/>
    <property type="evidence" value="ECO:0007669"/>
    <property type="project" value="InterPro"/>
</dbReference>
<sequence length="327" mass="33833">MDLLDRLSLDVPVGQAGMGGGLAGPQLAAAVAAAGGLGTLGLLPARELRDSIAEVRARAPGRAVAVNLLTPFLRRSQISVCIRERIDVAVVAFGGDRDLVEKLRAAGIFVFVMVGTAEQTRRAVSWRADGLIAQGCEAGGHLCGTTEALSFLPQALALADGRPVLLAGGIATADDTRAALATGASGAIAGTRFLLTHESQAHPEYQRRVLAADSTLRTTLFGLGWPAPHRVIPNAATRRWCDADGTAKMAPRIINARSAVLARLPGAASVARIQTPRLPLYSPVAPTVGMPATAVDRAACYAGQTALRMSSVTSAAEALRDLSPEGQ</sequence>
<gene>
    <name evidence="5" type="ORF">CQY20_28180</name>
    <name evidence="4" type="ORF">MAGR_01570</name>
</gene>
<dbReference type="AlphaFoldDB" id="A0A2A7MQI6"/>
<organism evidence="5 6">
    <name type="scientific">Mycolicibacterium agri</name>
    <name type="common">Mycobacterium agri</name>
    <dbReference type="NCBI Taxonomy" id="36811"/>
    <lineage>
        <taxon>Bacteria</taxon>
        <taxon>Bacillati</taxon>
        <taxon>Actinomycetota</taxon>
        <taxon>Actinomycetes</taxon>
        <taxon>Mycobacteriales</taxon>
        <taxon>Mycobacteriaceae</taxon>
        <taxon>Mycolicibacterium</taxon>
    </lineage>
</organism>
<dbReference type="RefSeq" id="WP_097943751.1">
    <property type="nucleotide sequence ID" value="NZ_BLKS01000001.1"/>
</dbReference>
<keyword evidence="6" id="KW-1185">Reference proteome</keyword>
<evidence type="ECO:0000256" key="3">
    <source>
        <dbReference type="ARBA" id="ARBA00023002"/>
    </source>
</evidence>
<comment type="caution">
    <text evidence="5">The sequence shown here is derived from an EMBL/GenBank/DDBJ whole genome shotgun (WGS) entry which is preliminary data.</text>
</comment>
<reference evidence="5 6" key="1">
    <citation type="submission" date="2017-10" db="EMBL/GenBank/DDBJ databases">
        <title>The new phylogeny of genus Mycobacterium.</title>
        <authorList>
            <person name="Tortoli E."/>
            <person name="Trovato A."/>
            <person name="Cirillo D.M."/>
        </authorList>
    </citation>
    <scope>NUCLEOTIDE SEQUENCE [LARGE SCALE GENOMIC DNA]</scope>
    <source>
        <strain evidence="5 6">CCUG37673</strain>
    </source>
</reference>
<dbReference type="EMBL" id="BLKS01000001">
    <property type="protein sequence ID" value="GFG48716.1"/>
    <property type="molecule type" value="Genomic_DNA"/>
</dbReference>
<dbReference type="PANTHER" id="PTHR32332">
    <property type="entry name" value="2-NITROPROPANE DIOXYGENASE"/>
    <property type="match status" value="1"/>
</dbReference>
<dbReference type="OrthoDB" id="9778912at2"/>
<evidence type="ECO:0000313" key="7">
    <source>
        <dbReference type="Proteomes" id="UP000465302"/>
    </source>
</evidence>
<protein>
    <submittedName>
        <fullName evidence="5">Oxidoreductase</fullName>
    </submittedName>
</protein>
<accession>A0A2A7MQI6</accession>
<evidence type="ECO:0000313" key="4">
    <source>
        <dbReference type="EMBL" id="GFG48716.1"/>
    </source>
</evidence>
<keyword evidence="3" id="KW-0560">Oxidoreductase</keyword>
<dbReference type="InterPro" id="IPR013785">
    <property type="entry name" value="Aldolase_TIM"/>
</dbReference>
<dbReference type="Pfam" id="PF03060">
    <property type="entry name" value="NMO"/>
    <property type="match status" value="1"/>
</dbReference>
<evidence type="ECO:0000256" key="2">
    <source>
        <dbReference type="ARBA" id="ARBA00022643"/>
    </source>
</evidence>
<dbReference type="Gene3D" id="3.20.20.70">
    <property type="entry name" value="Aldolase class I"/>
    <property type="match status" value="1"/>
</dbReference>
<keyword evidence="2" id="KW-0288">FMN</keyword>
<dbReference type="Proteomes" id="UP000220914">
    <property type="component" value="Unassembled WGS sequence"/>
</dbReference>
<evidence type="ECO:0000313" key="6">
    <source>
        <dbReference type="Proteomes" id="UP000220914"/>
    </source>
</evidence>
<evidence type="ECO:0000313" key="5">
    <source>
        <dbReference type="EMBL" id="PEG33934.1"/>
    </source>
</evidence>
<dbReference type="CDD" id="cd04730">
    <property type="entry name" value="NPD_like"/>
    <property type="match status" value="1"/>
</dbReference>
<evidence type="ECO:0000256" key="1">
    <source>
        <dbReference type="ARBA" id="ARBA00022630"/>
    </source>
</evidence>
<reference evidence="4 7" key="2">
    <citation type="journal article" date="2019" name="Emerg. Microbes Infect.">
        <title>Comprehensive subspecies identification of 175 nontuberculous mycobacteria species based on 7547 genomic profiles.</title>
        <authorList>
            <person name="Matsumoto Y."/>
            <person name="Kinjo T."/>
            <person name="Motooka D."/>
            <person name="Nabeya D."/>
            <person name="Jung N."/>
            <person name="Uechi K."/>
            <person name="Horii T."/>
            <person name="Iida T."/>
            <person name="Fujita J."/>
            <person name="Nakamura S."/>
        </authorList>
    </citation>
    <scope>NUCLEOTIDE SEQUENCE [LARGE SCALE GENOMIC DNA]</scope>
    <source>
        <strain evidence="4 7">JCM 6377</strain>
    </source>
</reference>
<dbReference type="InterPro" id="IPR004136">
    <property type="entry name" value="NMO"/>
</dbReference>
<name>A0A2A7MQI6_MYCAG</name>
<dbReference type="SUPFAM" id="SSF51412">
    <property type="entry name" value="Inosine monophosphate dehydrogenase (IMPDH)"/>
    <property type="match status" value="1"/>
</dbReference>
<reference evidence="4" key="3">
    <citation type="submission" date="2020-02" db="EMBL/GenBank/DDBJ databases">
        <authorList>
            <person name="Matsumoto Y."/>
            <person name="Motooka D."/>
            <person name="Nakamura S."/>
        </authorList>
    </citation>
    <scope>NUCLEOTIDE SEQUENCE</scope>
    <source>
        <strain evidence="4">JCM 6377</strain>
    </source>
</reference>
<keyword evidence="1" id="KW-0285">Flavoprotein</keyword>